<proteinExistence type="predicted"/>
<reference evidence="1" key="5">
    <citation type="journal article" date="2021" name="G3 (Bethesda)">
        <title>Aegilops tauschii genome assembly Aet v5.0 features greater sequence contiguity and improved annotation.</title>
        <authorList>
            <person name="Wang L."/>
            <person name="Zhu T."/>
            <person name="Rodriguez J.C."/>
            <person name="Deal K.R."/>
            <person name="Dubcovsky J."/>
            <person name="McGuire P.E."/>
            <person name="Lux T."/>
            <person name="Spannagl M."/>
            <person name="Mayer K.F.X."/>
            <person name="Baldrich P."/>
            <person name="Meyers B.C."/>
            <person name="Huo N."/>
            <person name="Gu Y.Q."/>
            <person name="Zhou H."/>
            <person name="Devos K.M."/>
            <person name="Bennetzen J.L."/>
            <person name="Unver T."/>
            <person name="Budak H."/>
            <person name="Gulick P.J."/>
            <person name="Galiba G."/>
            <person name="Kalapos B."/>
            <person name="Nelson D.R."/>
            <person name="Li P."/>
            <person name="You F.M."/>
            <person name="Luo M.C."/>
            <person name="Dvorak J."/>
        </authorList>
    </citation>
    <scope>NUCLEOTIDE SEQUENCE [LARGE SCALE GENOMIC DNA]</scope>
    <source>
        <strain evidence="1">cv. AL8/78</strain>
    </source>
</reference>
<organism evidence="1 2">
    <name type="scientific">Aegilops tauschii subsp. strangulata</name>
    <name type="common">Goatgrass</name>
    <dbReference type="NCBI Taxonomy" id="200361"/>
    <lineage>
        <taxon>Eukaryota</taxon>
        <taxon>Viridiplantae</taxon>
        <taxon>Streptophyta</taxon>
        <taxon>Embryophyta</taxon>
        <taxon>Tracheophyta</taxon>
        <taxon>Spermatophyta</taxon>
        <taxon>Magnoliopsida</taxon>
        <taxon>Liliopsida</taxon>
        <taxon>Poales</taxon>
        <taxon>Poaceae</taxon>
        <taxon>BOP clade</taxon>
        <taxon>Pooideae</taxon>
        <taxon>Triticodae</taxon>
        <taxon>Triticeae</taxon>
        <taxon>Triticinae</taxon>
        <taxon>Aegilops</taxon>
    </lineage>
</organism>
<dbReference type="Gramene" id="AET6Gv20841300.10">
    <property type="protein sequence ID" value="AET6Gv20841300.10"/>
    <property type="gene ID" value="AET6Gv20841300"/>
</dbReference>
<reference evidence="2" key="1">
    <citation type="journal article" date="2014" name="Science">
        <title>Ancient hybridizations among the ancestral genomes of bread wheat.</title>
        <authorList>
            <consortium name="International Wheat Genome Sequencing Consortium,"/>
            <person name="Marcussen T."/>
            <person name="Sandve S.R."/>
            <person name="Heier L."/>
            <person name="Spannagl M."/>
            <person name="Pfeifer M."/>
            <person name="Jakobsen K.S."/>
            <person name="Wulff B.B."/>
            <person name="Steuernagel B."/>
            <person name="Mayer K.F."/>
            <person name="Olsen O.A."/>
        </authorList>
    </citation>
    <scope>NUCLEOTIDE SEQUENCE [LARGE SCALE GENOMIC DNA]</scope>
    <source>
        <strain evidence="2">cv. AL8/78</strain>
    </source>
</reference>
<accession>A0A453PTB8</accession>
<dbReference type="Proteomes" id="UP000015105">
    <property type="component" value="Chromosome 6D"/>
</dbReference>
<name>A0A453PTB8_AEGTS</name>
<reference evidence="1" key="4">
    <citation type="submission" date="2019-03" db="UniProtKB">
        <authorList>
            <consortium name="EnsemblPlants"/>
        </authorList>
    </citation>
    <scope>IDENTIFICATION</scope>
</reference>
<evidence type="ECO:0008006" key="3">
    <source>
        <dbReference type="Google" id="ProtNLM"/>
    </source>
</evidence>
<keyword evidence="2" id="KW-1185">Reference proteome</keyword>
<protein>
    <recommendedName>
        <fullName evidence="3">FBD domain-containing protein</fullName>
    </recommendedName>
</protein>
<dbReference type="InterPro" id="IPR044997">
    <property type="entry name" value="F-box_plant"/>
</dbReference>
<dbReference type="AlphaFoldDB" id="A0A453PTB8"/>
<sequence length="182" mass="21550">QIWVKPEGRRQLLPVLHKLRLVNLINISEECDLTWIMFILQGAPTLKELRILVRDHLCEMVTGERRKKYAFSEEKDKGLEWEPSASDFKHHNLAELRIYGRFEAEEKIVRFARNIMEAAVNLEDIKLYKSPVCENCKNMHQEWTLKEKSLLSYKLSKGMLSSLVRIQFPSLGEIFTWPKYWS</sequence>
<dbReference type="PANTHER" id="PTHR32153">
    <property type="entry name" value="OJ000223_09.16 PROTEIN"/>
    <property type="match status" value="1"/>
</dbReference>
<evidence type="ECO:0000313" key="1">
    <source>
        <dbReference type="EnsemblPlants" id="AET6Gv20841300.10"/>
    </source>
</evidence>
<dbReference type="EnsemblPlants" id="AET6Gv20841300.10">
    <property type="protein sequence ID" value="AET6Gv20841300.10"/>
    <property type="gene ID" value="AET6Gv20841300"/>
</dbReference>
<evidence type="ECO:0000313" key="2">
    <source>
        <dbReference type="Proteomes" id="UP000015105"/>
    </source>
</evidence>
<reference evidence="1" key="3">
    <citation type="journal article" date="2017" name="Nature">
        <title>Genome sequence of the progenitor of the wheat D genome Aegilops tauschii.</title>
        <authorList>
            <person name="Luo M.C."/>
            <person name="Gu Y.Q."/>
            <person name="Puiu D."/>
            <person name="Wang H."/>
            <person name="Twardziok S.O."/>
            <person name="Deal K.R."/>
            <person name="Huo N."/>
            <person name="Zhu T."/>
            <person name="Wang L."/>
            <person name="Wang Y."/>
            <person name="McGuire P.E."/>
            <person name="Liu S."/>
            <person name="Long H."/>
            <person name="Ramasamy R.K."/>
            <person name="Rodriguez J.C."/>
            <person name="Van S.L."/>
            <person name="Yuan L."/>
            <person name="Wang Z."/>
            <person name="Xia Z."/>
            <person name="Xiao L."/>
            <person name="Anderson O.D."/>
            <person name="Ouyang S."/>
            <person name="Liang Y."/>
            <person name="Zimin A.V."/>
            <person name="Pertea G."/>
            <person name="Qi P."/>
            <person name="Bennetzen J.L."/>
            <person name="Dai X."/>
            <person name="Dawson M.W."/>
            <person name="Muller H.G."/>
            <person name="Kugler K."/>
            <person name="Rivarola-Duarte L."/>
            <person name="Spannagl M."/>
            <person name="Mayer K.F.X."/>
            <person name="Lu F.H."/>
            <person name="Bevan M.W."/>
            <person name="Leroy P."/>
            <person name="Li P."/>
            <person name="You F.M."/>
            <person name="Sun Q."/>
            <person name="Liu Z."/>
            <person name="Lyons E."/>
            <person name="Wicker T."/>
            <person name="Salzberg S.L."/>
            <person name="Devos K.M."/>
            <person name="Dvorak J."/>
        </authorList>
    </citation>
    <scope>NUCLEOTIDE SEQUENCE [LARGE SCALE GENOMIC DNA]</scope>
    <source>
        <strain evidence="1">cv. AL8/78</strain>
    </source>
</reference>
<reference evidence="2" key="2">
    <citation type="journal article" date="2017" name="Nat. Plants">
        <title>The Aegilops tauschii genome reveals multiple impacts of transposons.</title>
        <authorList>
            <person name="Zhao G."/>
            <person name="Zou C."/>
            <person name="Li K."/>
            <person name="Wang K."/>
            <person name="Li T."/>
            <person name="Gao L."/>
            <person name="Zhang X."/>
            <person name="Wang H."/>
            <person name="Yang Z."/>
            <person name="Liu X."/>
            <person name="Jiang W."/>
            <person name="Mao L."/>
            <person name="Kong X."/>
            <person name="Jiao Y."/>
            <person name="Jia J."/>
        </authorList>
    </citation>
    <scope>NUCLEOTIDE SEQUENCE [LARGE SCALE GENOMIC DNA]</scope>
    <source>
        <strain evidence="2">cv. AL8/78</strain>
    </source>
</reference>